<dbReference type="PROSITE" id="PS50112">
    <property type="entry name" value="PAS"/>
    <property type="match status" value="1"/>
</dbReference>
<proteinExistence type="predicted"/>
<dbReference type="SMART" id="SM00267">
    <property type="entry name" value="GGDEF"/>
    <property type="match status" value="1"/>
</dbReference>
<organism evidence="4 5">
    <name type="scientific">Williamsia serinedens</name>
    <dbReference type="NCBI Taxonomy" id="391736"/>
    <lineage>
        <taxon>Bacteria</taxon>
        <taxon>Bacillati</taxon>
        <taxon>Actinomycetota</taxon>
        <taxon>Actinomycetes</taxon>
        <taxon>Mycobacteriales</taxon>
        <taxon>Nocardiaceae</taxon>
        <taxon>Williamsia</taxon>
    </lineage>
</organism>
<comment type="caution">
    <text evidence="4">The sequence shown here is derived from an EMBL/GenBank/DDBJ whole genome shotgun (WGS) entry which is preliminary data.</text>
</comment>
<feature type="domain" description="GGDEF" evidence="3">
    <location>
        <begin position="173"/>
        <end position="293"/>
    </location>
</feature>
<protein>
    <submittedName>
        <fullName evidence="4">PAS domain S-box-containing protein/diguanylate cyclase (GGDEF) domain-containing protein</fullName>
    </submittedName>
</protein>
<dbReference type="PROSITE" id="PS50113">
    <property type="entry name" value="PAC"/>
    <property type="match status" value="1"/>
</dbReference>
<dbReference type="InterPro" id="IPR052155">
    <property type="entry name" value="Biofilm_reg_signaling"/>
</dbReference>
<dbReference type="CDD" id="cd01949">
    <property type="entry name" value="GGDEF"/>
    <property type="match status" value="1"/>
</dbReference>
<gene>
    <name evidence="4" type="ORF">LX12_003412</name>
</gene>
<dbReference type="Pfam" id="PF00990">
    <property type="entry name" value="GGDEF"/>
    <property type="match status" value="1"/>
</dbReference>
<dbReference type="EMBL" id="JAMTCG010000006">
    <property type="protein sequence ID" value="MCP2162208.1"/>
    <property type="molecule type" value="Genomic_DNA"/>
</dbReference>
<feature type="domain" description="PAS" evidence="1">
    <location>
        <begin position="15"/>
        <end position="88"/>
    </location>
</feature>
<dbReference type="InterPro" id="IPR013767">
    <property type="entry name" value="PAS_fold"/>
</dbReference>
<keyword evidence="5" id="KW-1185">Reference proteome</keyword>
<dbReference type="PANTHER" id="PTHR44757">
    <property type="entry name" value="DIGUANYLATE CYCLASE DGCP"/>
    <property type="match status" value="1"/>
</dbReference>
<reference evidence="4 5" key="1">
    <citation type="submission" date="2022-06" db="EMBL/GenBank/DDBJ databases">
        <title>Genomic Encyclopedia of Archaeal and Bacterial Type Strains, Phase II (KMG-II): from individual species to whole genera.</title>
        <authorList>
            <person name="Goeker M."/>
        </authorList>
    </citation>
    <scope>NUCLEOTIDE SEQUENCE [LARGE SCALE GENOMIC DNA]</scope>
    <source>
        <strain evidence="4 5">DSM 45037</strain>
    </source>
</reference>
<dbReference type="InterPro" id="IPR001610">
    <property type="entry name" value="PAC"/>
</dbReference>
<dbReference type="InterPro" id="IPR029787">
    <property type="entry name" value="Nucleotide_cyclase"/>
</dbReference>
<dbReference type="InterPro" id="IPR000700">
    <property type="entry name" value="PAS-assoc_C"/>
</dbReference>
<dbReference type="Proteomes" id="UP001205740">
    <property type="component" value="Unassembled WGS sequence"/>
</dbReference>
<dbReference type="InterPro" id="IPR035965">
    <property type="entry name" value="PAS-like_dom_sf"/>
</dbReference>
<dbReference type="InterPro" id="IPR000160">
    <property type="entry name" value="GGDEF_dom"/>
</dbReference>
<evidence type="ECO:0000313" key="5">
    <source>
        <dbReference type="Proteomes" id="UP001205740"/>
    </source>
</evidence>
<evidence type="ECO:0000259" key="1">
    <source>
        <dbReference type="PROSITE" id="PS50112"/>
    </source>
</evidence>
<dbReference type="RefSeq" id="WP_253655771.1">
    <property type="nucleotide sequence ID" value="NZ_BAAAOE010000005.1"/>
</dbReference>
<dbReference type="PANTHER" id="PTHR44757:SF2">
    <property type="entry name" value="BIOFILM ARCHITECTURE MAINTENANCE PROTEIN MBAA"/>
    <property type="match status" value="1"/>
</dbReference>
<dbReference type="Gene3D" id="3.30.450.20">
    <property type="entry name" value="PAS domain"/>
    <property type="match status" value="1"/>
</dbReference>
<dbReference type="Gene3D" id="3.30.70.270">
    <property type="match status" value="1"/>
</dbReference>
<dbReference type="InterPro" id="IPR043128">
    <property type="entry name" value="Rev_trsase/Diguanyl_cyclase"/>
</dbReference>
<sequence length="293" mass="31659">MGDDGNRAGTSASFDDGWFRAMFEASTVPMALADEQGLLTAANAAYCTMVGRPWSMIAGRSSREFTHPDDIAAHHAMEVKLAAAAQRGHSHREEKRYVHPDGTVRWGWVSASPVTGPDGRAWTMAVIHDTTERRRAEESLVAAAWTDPLTGLLNRRGWENRLTQFEAAPVRVGTLSLAVVDLDRFKAYNDTHGHNAGDRLLVEFAHGAVATVEPPGVVARWGGEEFAIALPHADATAAADVLMRLAAVVPDGQTFCAGHTTLRDDETVSDCFDRADALLYRAKRAGAGRINGD</sequence>
<dbReference type="InterPro" id="IPR000014">
    <property type="entry name" value="PAS"/>
</dbReference>
<dbReference type="CDD" id="cd00130">
    <property type="entry name" value="PAS"/>
    <property type="match status" value="1"/>
</dbReference>
<dbReference type="SMART" id="SM00086">
    <property type="entry name" value="PAC"/>
    <property type="match status" value="1"/>
</dbReference>
<dbReference type="NCBIfam" id="TIGR00229">
    <property type="entry name" value="sensory_box"/>
    <property type="match status" value="1"/>
</dbReference>
<evidence type="ECO:0000259" key="2">
    <source>
        <dbReference type="PROSITE" id="PS50113"/>
    </source>
</evidence>
<accession>A0ABT1H4P5</accession>
<dbReference type="SMART" id="SM00091">
    <property type="entry name" value="PAS"/>
    <property type="match status" value="1"/>
</dbReference>
<feature type="domain" description="PAC" evidence="2">
    <location>
        <begin position="91"/>
        <end position="142"/>
    </location>
</feature>
<evidence type="ECO:0000313" key="4">
    <source>
        <dbReference type="EMBL" id="MCP2162208.1"/>
    </source>
</evidence>
<dbReference type="NCBIfam" id="TIGR00254">
    <property type="entry name" value="GGDEF"/>
    <property type="match status" value="1"/>
</dbReference>
<dbReference type="SUPFAM" id="SSF55785">
    <property type="entry name" value="PYP-like sensor domain (PAS domain)"/>
    <property type="match status" value="1"/>
</dbReference>
<dbReference type="Pfam" id="PF00989">
    <property type="entry name" value="PAS"/>
    <property type="match status" value="1"/>
</dbReference>
<dbReference type="SUPFAM" id="SSF55073">
    <property type="entry name" value="Nucleotide cyclase"/>
    <property type="match status" value="1"/>
</dbReference>
<evidence type="ECO:0000259" key="3">
    <source>
        <dbReference type="PROSITE" id="PS50887"/>
    </source>
</evidence>
<name>A0ABT1H4P5_9NOCA</name>
<dbReference type="PROSITE" id="PS50887">
    <property type="entry name" value="GGDEF"/>
    <property type="match status" value="1"/>
</dbReference>